<organism evidence="5">
    <name type="scientific">hydrothermal vent metagenome</name>
    <dbReference type="NCBI Taxonomy" id="652676"/>
    <lineage>
        <taxon>unclassified sequences</taxon>
        <taxon>metagenomes</taxon>
        <taxon>ecological metagenomes</taxon>
    </lineage>
</organism>
<accession>A0A3B0Y7H1</accession>
<evidence type="ECO:0000256" key="3">
    <source>
        <dbReference type="ARBA" id="ARBA00023163"/>
    </source>
</evidence>
<sequence length="133" mass="15501">MQLITIQPETLFQSLADETRLRIIRLLVVAAEEACLCELVDSLQEPPYKLSRHLKILRQAGLLSSQKEGRWVYHRLVMEPSYLETLYATVRALPDMDQVYQRDLARFAERMRLREGGRCRVGILSDELKVENK</sequence>
<dbReference type="Pfam" id="PF01022">
    <property type="entry name" value="HTH_5"/>
    <property type="match status" value="1"/>
</dbReference>
<dbReference type="PANTHER" id="PTHR33154">
    <property type="entry name" value="TRANSCRIPTIONAL REGULATOR, ARSR FAMILY"/>
    <property type="match status" value="1"/>
</dbReference>
<dbReference type="GO" id="GO:0003677">
    <property type="term" value="F:DNA binding"/>
    <property type="evidence" value="ECO:0007669"/>
    <property type="project" value="UniProtKB-KW"/>
</dbReference>
<dbReference type="InterPro" id="IPR001845">
    <property type="entry name" value="HTH_ArsR_DNA-bd_dom"/>
</dbReference>
<dbReference type="AlphaFoldDB" id="A0A3B0Y7H1"/>
<keyword evidence="3" id="KW-0804">Transcription</keyword>
<dbReference type="Gene3D" id="1.10.10.10">
    <property type="entry name" value="Winged helix-like DNA-binding domain superfamily/Winged helix DNA-binding domain"/>
    <property type="match status" value="1"/>
</dbReference>
<protein>
    <submittedName>
        <fullName evidence="5">Transcriptional regulator, ArsR family</fullName>
    </submittedName>
</protein>
<keyword evidence="1" id="KW-0805">Transcription regulation</keyword>
<evidence type="ECO:0000256" key="1">
    <source>
        <dbReference type="ARBA" id="ARBA00023015"/>
    </source>
</evidence>
<evidence type="ECO:0000259" key="4">
    <source>
        <dbReference type="PROSITE" id="PS50987"/>
    </source>
</evidence>
<dbReference type="SMART" id="SM00418">
    <property type="entry name" value="HTH_ARSR"/>
    <property type="match status" value="1"/>
</dbReference>
<dbReference type="NCBIfam" id="NF033788">
    <property type="entry name" value="HTH_metalloreg"/>
    <property type="match status" value="1"/>
</dbReference>
<dbReference type="InterPro" id="IPR036390">
    <property type="entry name" value="WH_DNA-bd_sf"/>
</dbReference>
<dbReference type="EMBL" id="UOFM01000191">
    <property type="protein sequence ID" value="VAW76715.1"/>
    <property type="molecule type" value="Genomic_DNA"/>
</dbReference>
<gene>
    <name evidence="5" type="ORF">MNBD_GAMMA14-1726</name>
</gene>
<proteinExistence type="predicted"/>
<dbReference type="InterPro" id="IPR051081">
    <property type="entry name" value="HTH_MetalResp_TranReg"/>
</dbReference>
<dbReference type="PRINTS" id="PR00778">
    <property type="entry name" value="HTHARSR"/>
</dbReference>
<dbReference type="InterPro" id="IPR011991">
    <property type="entry name" value="ArsR-like_HTH"/>
</dbReference>
<evidence type="ECO:0000256" key="2">
    <source>
        <dbReference type="ARBA" id="ARBA00023125"/>
    </source>
</evidence>
<dbReference type="GO" id="GO:0003700">
    <property type="term" value="F:DNA-binding transcription factor activity"/>
    <property type="evidence" value="ECO:0007669"/>
    <property type="project" value="InterPro"/>
</dbReference>
<name>A0A3B0Y7H1_9ZZZZ</name>
<feature type="domain" description="HTH arsR-type" evidence="4">
    <location>
        <begin position="1"/>
        <end position="98"/>
    </location>
</feature>
<dbReference type="PROSITE" id="PS50987">
    <property type="entry name" value="HTH_ARSR_2"/>
    <property type="match status" value="1"/>
</dbReference>
<dbReference type="CDD" id="cd00090">
    <property type="entry name" value="HTH_ARSR"/>
    <property type="match status" value="1"/>
</dbReference>
<keyword evidence="2" id="KW-0238">DNA-binding</keyword>
<reference evidence="5" key="1">
    <citation type="submission" date="2018-06" db="EMBL/GenBank/DDBJ databases">
        <authorList>
            <person name="Zhirakovskaya E."/>
        </authorList>
    </citation>
    <scope>NUCLEOTIDE SEQUENCE</scope>
</reference>
<evidence type="ECO:0000313" key="5">
    <source>
        <dbReference type="EMBL" id="VAW76715.1"/>
    </source>
</evidence>
<dbReference type="PANTHER" id="PTHR33154:SF18">
    <property type="entry name" value="ARSENICAL RESISTANCE OPERON REPRESSOR"/>
    <property type="match status" value="1"/>
</dbReference>
<dbReference type="InterPro" id="IPR036388">
    <property type="entry name" value="WH-like_DNA-bd_sf"/>
</dbReference>
<dbReference type="SUPFAM" id="SSF46785">
    <property type="entry name" value="Winged helix' DNA-binding domain"/>
    <property type="match status" value="1"/>
</dbReference>